<evidence type="ECO:0000256" key="1">
    <source>
        <dbReference type="SAM" id="Phobius"/>
    </source>
</evidence>
<feature type="transmembrane region" description="Helical" evidence="1">
    <location>
        <begin position="205"/>
        <end position="228"/>
    </location>
</feature>
<dbReference type="PANTHER" id="PTHR34220:SF7">
    <property type="entry name" value="SENSOR HISTIDINE KINASE YPDA"/>
    <property type="match status" value="1"/>
</dbReference>
<keyword evidence="1" id="KW-1133">Transmembrane helix</keyword>
<accession>A0ABQ1SGW0</accession>
<keyword evidence="1" id="KW-0812">Transmembrane</keyword>
<gene>
    <name evidence="4" type="ORF">GCM10010832_13420</name>
</gene>
<dbReference type="RefSeq" id="WP_188458338.1">
    <property type="nucleotide sequence ID" value="NZ_BMGM01000005.1"/>
</dbReference>
<feature type="domain" description="7TM-DISM receptor extracellular" evidence="3">
    <location>
        <begin position="11"/>
        <end position="229"/>
    </location>
</feature>
<dbReference type="Pfam" id="PF07695">
    <property type="entry name" value="7TMR-DISM_7TM"/>
    <property type="match status" value="1"/>
</dbReference>
<proteinExistence type="predicted"/>
<evidence type="ECO:0000259" key="3">
    <source>
        <dbReference type="Pfam" id="PF07695"/>
    </source>
</evidence>
<reference evidence="5" key="1">
    <citation type="journal article" date="2019" name="Int. J. Syst. Evol. Microbiol.">
        <title>The Global Catalogue of Microorganisms (GCM) 10K type strain sequencing project: providing services to taxonomists for standard genome sequencing and annotation.</title>
        <authorList>
            <consortium name="The Broad Institute Genomics Platform"/>
            <consortium name="The Broad Institute Genome Sequencing Center for Infectious Disease"/>
            <person name="Wu L."/>
            <person name="Ma J."/>
        </authorList>
    </citation>
    <scope>NUCLEOTIDE SEQUENCE [LARGE SCALE GENOMIC DNA]</scope>
    <source>
        <strain evidence="5">CGMCC 1.12931</strain>
    </source>
</reference>
<feature type="transmembrane region" description="Helical" evidence="1">
    <location>
        <begin position="134"/>
        <end position="154"/>
    </location>
</feature>
<feature type="transmembrane region" description="Helical" evidence="1">
    <location>
        <begin position="107"/>
        <end position="128"/>
    </location>
</feature>
<dbReference type="Gene3D" id="3.30.565.10">
    <property type="entry name" value="Histidine kinase-like ATPase, C-terminal domain"/>
    <property type="match status" value="1"/>
</dbReference>
<dbReference type="InterPro" id="IPR010559">
    <property type="entry name" value="Sig_transdc_His_kin_internal"/>
</dbReference>
<feature type="transmembrane region" description="Helical" evidence="1">
    <location>
        <begin position="166"/>
        <end position="185"/>
    </location>
</feature>
<dbReference type="InterPro" id="IPR036890">
    <property type="entry name" value="HATPase_C_sf"/>
</dbReference>
<evidence type="ECO:0000313" key="5">
    <source>
        <dbReference type="Proteomes" id="UP000599179"/>
    </source>
</evidence>
<feature type="domain" description="Signal transduction histidine kinase internal region" evidence="2">
    <location>
        <begin position="289"/>
        <end position="367"/>
    </location>
</feature>
<dbReference type="SUPFAM" id="SSF55874">
    <property type="entry name" value="ATPase domain of HSP90 chaperone/DNA topoisomerase II/histidine kinase"/>
    <property type="match status" value="1"/>
</dbReference>
<evidence type="ECO:0008006" key="6">
    <source>
        <dbReference type="Google" id="ProtNLM"/>
    </source>
</evidence>
<keyword evidence="1" id="KW-0472">Membrane</keyword>
<keyword evidence="5" id="KW-1185">Reference proteome</keyword>
<evidence type="ECO:0000259" key="2">
    <source>
        <dbReference type="Pfam" id="PF06580"/>
    </source>
</evidence>
<dbReference type="InterPro" id="IPR011623">
    <property type="entry name" value="7TMR_DISM_rcpt_extracell_dom1"/>
</dbReference>
<feature type="transmembrane region" description="Helical" evidence="1">
    <location>
        <begin position="75"/>
        <end position="95"/>
    </location>
</feature>
<dbReference type="InterPro" id="IPR050640">
    <property type="entry name" value="Bact_2-comp_sensor_kinase"/>
</dbReference>
<dbReference type="Proteomes" id="UP000599179">
    <property type="component" value="Unassembled WGS sequence"/>
</dbReference>
<comment type="caution">
    <text evidence="4">The sequence shown here is derived from an EMBL/GenBank/DDBJ whole genome shotgun (WGS) entry which is preliminary data.</text>
</comment>
<dbReference type="Pfam" id="PF06580">
    <property type="entry name" value="His_kinase"/>
    <property type="match status" value="1"/>
</dbReference>
<dbReference type="EMBL" id="BMGM01000005">
    <property type="protein sequence ID" value="GGE34533.1"/>
    <property type="molecule type" value="Genomic_DNA"/>
</dbReference>
<dbReference type="PANTHER" id="PTHR34220">
    <property type="entry name" value="SENSOR HISTIDINE KINASE YPDA"/>
    <property type="match status" value="1"/>
</dbReference>
<feature type="transmembrane region" description="Helical" evidence="1">
    <location>
        <begin position="39"/>
        <end position="55"/>
    </location>
</feature>
<name>A0ABQ1SGW0_9FLAO</name>
<protein>
    <recommendedName>
        <fullName evidence="6">7TM diverse intracellular signalling</fullName>
    </recommendedName>
</protein>
<feature type="transmembrane region" description="Helical" evidence="1">
    <location>
        <begin position="12"/>
        <end position="32"/>
    </location>
</feature>
<sequence>MQINEAFLTDFLWHITFVLLFVFTIISGLIALFTKEKTYLFYALYTCFLLTYIFLKTPYKEIQDYFIDLFHPAYNFYSQTLFYSFYIYFFLYFLDIEDYFPSLTKKIKILLFWVISVSTVVFFIAVIADINWLFTAYFFYLYIPFNVVMGVLAIAKASKTPGYLKYFFVIGSVIYLCLAILSLILSYSDYNYQTTIVLFGSSFYLYPILFFYIGVFIEQIMFSLGLSYRVKMINERLLEQYQRNVLINKKLNDHLVKRESEIHILTAKAEEDRLAKLKSAYDSQINKLQLSLLHNQMNPHFIFNALNSIKVYLIENDKEKAIYYLNKFSKLIRRILESSRGDTVSLEEELNIINLYIDIEKIRFDDAIDVSFDIPFELGLSSIKVPPLLLQPFVENAIWHGLSSLENNKKLHFKVRKLENGIQLKIIDNGIGRKASKQNYKQKKIKKSSLGLQISNERIDFFNKREKLDYKFSILDLQDTNGNACGTEVRFNFTKN</sequence>
<organism evidence="4 5">
    <name type="scientific">Psychroflexus planctonicus</name>
    <dbReference type="NCBI Taxonomy" id="1526575"/>
    <lineage>
        <taxon>Bacteria</taxon>
        <taxon>Pseudomonadati</taxon>
        <taxon>Bacteroidota</taxon>
        <taxon>Flavobacteriia</taxon>
        <taxon>Flavobacteriales</taxon>
        <taxon>Flavobacteriaceae</taxon>
        <taxon>Psychroflexus</taxon>
    </lineage>
</organism>
<evidence type="ECO:0000313" key="4">
    <source>
        <dbReference type="EMBL" id="GGE34533.1"/>
    </source>
</evidence>